<proteinExistence type="inferred from homology"/>
<dbReference type="Gene3D" id="6.10.340.10">
    <property type="match status" value="1"/>
</dbReference>
<dbReference type="PANTHER" id="PTHR43531:SF11">
    <property type="entry name" value="METHYL-ACCEPTING CHEMOTAXIS PROTEIN 3"/>
    <property type="match status" value="1"/>
</dbReference>
<feature type="region of interest" description="Disordered" evidence="4">
    <location>
        <begin position="767"/>
        <end position="808"/>
    </location>
</feature>
<feature type="domain" description="HAMP" evidence="7">
    <location>
        <begin position="449"/>
        <end position="501"/>
    </location>
</feature>
<dbReference type="Pfam" id="PF00015">
    <property type="entry name" value="MCPsignal"/>
    <property type="match status" value="1"/>
</dbReference>
<feature type="domain" description="HAMP" evidence="7">
    <location>
        <begin position="385"/>
        <end position="438"/>
    </location>
</feature>
<feature type="transmembrane region" description="Helical" evidence="5">
    <location>
        <begin position="21"/>
        <end position="43"/>
    </location>
</feature>
<dbReference type="SUPFAM" id="SSF58104">
    <property type="entry name" value="Methyl-accepting chemotaxis protein (MCP) signaling domain"/>
    <property type="match status" value="1"/>
</dbReference>
<dbReference type="Gene3D" id="1.10.287.950">
    <property type="entry name" value="Methyl-accepting chemotaxis protein"/>
    <property type="match status" value="1"/>
</dbReference>
<dbReference type="Pfam" id="PF05227">
    <property type="entry name" value="CHASE3"/>
    <property type="match status" value="2"/>
</dbReference>
<keyword evidence="1" id="KW-0145">Chemotaxis</keyword>
<name>A0ABS7NE39_9RHOB</name>
<evidence type="ECO:0000313" key="8">
    <source>
        <dbReference type="EMBL" id="MBY6139486.1"/>
    </source>
</evidence>
<keyword evidence="5" id="KW-0812">Transmembrane</keyword>
<keyword evidence="5" id="KW-0472">Membrane</keyword>
<comment type="similarity">
    <text evidence="2">Belongs to the methyl-accepting chemotaxis (MCP) protein family.</text>
</comment>
<dbReference type="PANTHER" id="PTHR43531">
    <property type="entry name" value="PROTEIN ICFG"/>
    <property type="match status" value="1"/>
</dbReference>
<accession>A0ABS7NE39</accession>
<sequence>MAKKKTSAARRFSLANLSTKVKIVSVAVLPLLLVLGVGVLAVFNLGRMEQSARAVDHTQEILTGSQTLSEAASGMEAGLRGYLLAGREEYLVPFEEGKTRVAETLASLRSLAQGDAEMLATLDEAEQILTGWQENVAAGAIALRREIGDALTMNDMAAEVKQSKGRVYFEEFRAEMVNVIEEEEVELNNRRNTFMSLVNAGIADPDYLNTSLQAVEQTHKIISRAKDLLAAAVDMETGMRGFLLAGDRAFLDPYMEGNGRFNEVLADLRLALADNLMQTNRLNSVAKIIDNWRNDVVVPMLQLRRVIGSAATMDDMADLVAQGQGKEYFDRFRTTMAALQAAGAEAMAERRAANEEIAARTRMMIPAAIGAAILIGAGMALLIASGIASGIRRIVASMRGLAEGNNAVEIRGQNRGDEVGDMARALEKFRDELVRMQEAEQKKAESKDAELAGVVRQLSERLSRLAHGDLTVRIAEEFPEEYEQLRADFNGSIDNLNATVQQVIEASTSIRSGAAEISQASDDLSHRTESQAATLEETAAAIDELTASVKSAAEGARNVENTVREARQEAETSGEVVQDAVAAMGGIEQSSNKISQIISVIDDIAFQTNLLALNAGVEAARAGEAGRGFAVVASEVRALAQRSSDAAMEIKTLISDSSRQVDQGVDLVGRAGQALQSIVGRVSHISQLVSEIAEGAEEQSTGLHEINTGVTQLDQVTQQNAAMVEEATAAGHMLNTDAVKLAELVARFQVDGSSAAPAALTDNAAAAQPSAHGDESWDGDDWEAEAGPVPVAVPAAEGNAARDQWQDF</sequence>
<dbReference type="InterPro" id="IPR051310">
    <property type="entry name" value="MCP_chemotaxis"/>
</dbReference>
<evidence type="ECO:0000256" key="4">
    <source>
        <dbReference type="SAM" id="MobiDB-lite"/>
    </source>
</evidence>
<keyword evidence="5" id="KW-1133">Transmembrane helix</keyword>
<keyword evidence="3" id="KW-0807">Transducer</keyword>
<gene>
    <name evidence="8" type="ORF">KUV26_08585</name>
</gene>
<dbReference type="InterPro" id="IPR007891">
    <property type="entry name" value="CHASE3"/>
</dbReference>
<dbReference type="PROSITE" id="PS50111">
    <property type="entry name" value="CHEMOTAXIS_TRANSDUC_2"/>
    <property type="match status" value="1"/>
</dbReference>
<dbReference type="InterPro" id="IPR004089">
    <property type="entry name" value="MCPsignal_dom"/>
</dbReference>
<protein>
    <submittedName>
        <fullName evidence="8">CHASE3 domain-containing protein</fullName>
    </submittedName>
</protein>
<dbReference type="SUPFAM" id="SSF158472">
    <property type="entry name" value="HAMP domain-like"/>
    <property type="match status" value="1"/>
</dbReference>
<comment type="caution">
    <text evidence="8">The sequence shown here is derived from an EMBL/GenBank/DDBJ whole genome shotgun (WGS) entry which is preliminary data.</text>
</comment>
<evidence type="ECO:0000256" key="1">
    <source>
        <dbReference type="ARBA" id="ARBA00022500"/>
    </source>
</evidence>
<evidence type="ECO:0000313" key="9">
    <source>
        <dbReference type="Proteomes" id="UP000766629"/>
    </source>
</evidence>
<evidence type="ECO:0000256" key="2">
    <source>
        <dbReference type="ARBA" id="ARBA00029447"/>
    </source>
</evidence>
<feature type="transmembrane region" description="Helical" evidence="5">
    <location>
        <begin position="363"/>
        <end position="391"/>
    </location>
</feature>
<dbReference type="SMART" id="SM00283">
    <property type="entry name" value="MA"/>
    <property type="match status" value="1"/>
</dbReference>
<dbReference type="EMBL" id="JAHVJA010000003">
    <property type="protein sequence ID" value="MBY6139486.1"/>
    <property type="molecule type" value="Genomic_DNA"/>
</dbReference>
<dbReference type="Proteomes" id="UP000766629">
    <property type="component" value="Unassembled WGS sequence"/>
</dbReference>
<evidence type="ECO:0000259" key="7">
    <source>
        <dbReference type="PROSITE" id="PS50885"/>
    </source>
</evidence>
<evidence type="ECO:0000256" key="5">
    <source>
        <dbReference type="SAM" id="Phobius"/>
    </source>
</evidence>
<feature type="compositionally biased region" description="Low complexity" evidence="4">
    <location>
        <begin position="785"/>
        <end position="801"/>
    </location>
</feature>
<feature type="domain" description="Methyl-accepting transducer" evidence="6">
    <location>
        <begin position="506"/>
        <end position="735"/>
    </location>
</feature>
<dbReference type="Pfam" id="PF00672">
    <property type="entry name" value="HAMP"/>
    <property type="match status" value="2"/>
</dbReference>
<dbReference type="InterPro" id="IPR004090">
    <property type="entry name" value="Chemotax_Me-accpt_rcpt"/>
</dbReference>
<dbReference type="InterPro" id="IPR003660">
    <property type="entry name" value="HAMP_dom"/>
</dbReference>
<dbReference type="PRINTS" id="PR00260">
    <property type="entry name" value="CHEMTRNSDUCR"/>
</dbReference>
<dbReference type="PROSITE" id="PS50885">
    <property type="entry name" value="HAMP"/>
    <property type="match status" value="2"/>
</dbReference>
<dbReference type="CDD" id="cd06225">
    <property type="entry name" value="HAMP"/>
    <property type="match status" value="2"/>
</dbReference>
<evidence type="ECO:0000256" key="3">
    <source>
        <dbReference type="PROSITE-ProRule" id="PRU00284"/>
    </source>
</evidence>
<dbReference type="CDD" id="cd11386">
    <property type="entry name" value="MCP_signal"/>
    <property type="match status" value="1"/>
</dbReference>
<dbReference type="RefSeq" id="WP_222508044.1">
    <property type="nucleotide sequence ID" value="NZ_JAHVJA010000003.1"/>
</dbReference>
<evidence type="ECO:0000259" key="6">
    <source>
        <dbReference type="PROSITE" id="PS50111"/>
    </source>
</evidence>
<organism evidence="8 9">
    <name type="scientific">Leisingera daeponensis</name>
    <dbReference type="NCBI Taxonomy" id="405746"/>
    <lineage>
        <taxon>Bacteria</taxon>
        <taxon>Pseudomonadati</taxon>
        <taxon>Pseudomonadota</taxon>
        <taxon>Alphaproteobacteria</taxon>
        <taxon>Rhodobacterales</taxon>
        <taxon>Roseobacteraceae</taxon>
        <taxon>Leisingera</taxon>
    </lineage>
</organism>
<keyword evidence="9" id="KW-1185">Reference proteome</keyword>
<dbReference type="CDD" id="cd19410">
    <property type="entry name" value="HK9-like_sensor"/>
    <property type="match status" value="2"/>
</dbReference>
<reference evidence="8 9" key="1">
    <citation type="submission" date="2021-06" db="EMBL/GenBank/DDBJ databases">
        <title>50 bacteria genomes isolated from Dapeng, Shenzhen, China.</title>
        <authorList>
            <person name="Zheng W."/>
            <person name="Yu S."/>
            <person name="Huang Y."/>
        </authorList>
    </citation>
    <scope>NUCLEOTIDE SEQUENCE [LARGE SCALE GENOMIC DNA]</scope>
    <source>
        <strain evidence="8 9">DP1N14-2</strain>
    </source>
</reference>
<dbReference type="SMART" id="SM00304">
    <property type="entry name" value="HAMP"/>
    <property type="match status" value="2"/>
</dbReference>